<dbReference type="EMBL" id="FOXQ01000001">
    <property type="protein sequence ID" value="SFP65493.1"/>
    <property type="molecule type" value="Genomic_DNA"/>
</dbReference>
<accession>A0A1I5S406</accession>
<dbReference type="RefSeq" id="WP_090654276.1">
    <property type="nucleotide sequence ID" value="NZ_FOXQ01000001.1"/>
</dbReference>
<proteinExistence type="predicted"/>
<dbReference type="Pfam" id="PF10988">
    <property type="entry name" value="DUF2807"/>
    <property type="match status" value="1"/>
</dbReference>
<reference evidence="3 4" key="1">
    <citation type="submission" date="2016-10" db="EMBL/GenBank/DDBJ databases">
        <authorList>
            <person name="de Groot N.N."/>
        </authorList>
    </citation>
    <scope>NUCLEOTIDE SEQUENCE [LARGE SCALE GENOMIC DNA]</scope>
    <source>
        <strain evidence="3 4">DSM 28286</strain>
    </source>
</reference>
<evidence type="ECO:0000259" key="2">
    <source>
        <dbReference type="Pfam" id="PF10988"/>
    </source>
</evidence>
<dbReference type="Gene3D" id="2.160.20.120">
    <property type="match status" value="1"/>
</dbReference>
<dbReference type="AlphaFoldDB" id="A0A1I5S406"/>
<sequence length="246" mass="27378">MNLFKAFLSTLLLLITSTVIAQTKKISHFSKVIVSPYIQVSLVQGNEESVKIDDIQVDESKLHIEVNNNTLRIYLDGAKDFPKNEKEYRDGYTETYSLYPKTSVTVTITYKTLEALSVRGEETILCAGPVESDLFVLRMYGEPDVTFKEMNANELSSIMYGDGSLHIKSGTINNQKYTCYGEGKVNSLATNGSTSRVIAYGEADFKLNVSDRIKITAFGSAQVHYKGNPNIDKGLHFGDLVVDKMD</sequence>
<feature type="domain" description="Putative auto-transporter adhesin head GIN" evidence="2">
    <location>
        <begin position="28"/>
        <end position="229"/>
    </location>
</feature>
<gene>
    <name evidence="3" type="ORF">SAMN05444277_101573</name>
</gene>
<keyword evidence="4" id="KW-1185">Reference proteome</keyword>
<dbReference type="STRING" id="1465490.SAMN05444277_101573"/>
<protein>
    <submittedName>
        <fullName evidence="3">Putative auto-transporter adhesin, head GIN domain</fullName>
    </submittedName>
</protein>
<organism evidence="3 4">
    <name type="scientific">Parafilimonas terrae</name>
    <dbReference type="NCBI Taxonomy" id="1465490"/>
    <lineage>
        <taxon>Bacteria</taxon>
        <taxon>Pseudomonadati</taxon>
        <taxon>Bacteroidota</taxon>
        <taxon>Chitinophagia</taxon>
        <taxon>Chitinophagales</taxon>
        <taxon>Chitinophagaceae</taxon>
        <taxon>Parafilimonas</taxon>
    </lineage>
</organism>
<dbReference type="OrthoDB" id="943856at2"/>
<evidence type="ECO:0000313" key="3">
    <source>
        <dbReference type="EMBL" id="SFP65493.1"/>
    </source>
</evidence>
<dbReference type="Proteomes" id="UP000199031">
    <property type="component" value="Unassembled WGS sequence"/>
</dbReference>
<dbReference type="InterPro" id="IPR021255">
    <property type="entry name" value="DUF2807"/>
</dbReference>
<evidence type="ECO:0000256" key="1">
    <source>
        <dbReference type="SAM" id="SignalP"/>
    </source>
</evidence>
<feature type="chain" id="PRO_5011659285" evidence="1">
    <location>
        <begin position="22"/>
        <end position="246"/>
    </location>
</feature>
<name>A0A1I5S406_9BACT</name>
<evidence type="ECO:0000313" key="4">
    <source>
        <dbReference type="Proteomes" id="UP000199031"/>
    </source>
</evidence>
<feature type="signal peptide" evidence="1">
    <location>
        <begin position="1"/>
        <end position="21"/>
    </location>
</feature>
<keyword evidence="1" id="KW-0732">Signal</keyword>